<evidence type="ECO:0000256" key="8">
    <source>
        <dbReference type="ARBA" id="ARBA00069466"/>
    </source>
</evidence>
<dbReference type="SMART" id="SM00849">
    <property type="entry name" value="Lactamase_B"/>
    <property type="match status" value="1"/>
</dbReference>
<evidence type="ECO:0000256" key="5">
    <source>
        <dbReference type="ARBA" id="ARBA00022801"/>
    </source>
</evidence>
<evidence type="ECO:0000256" key="3">
    <source>
        <dbReference type="ARBA" id="ARBA00022664"/>
    </source>
</evidence>
<dbReference type="InterPro" id="IPR001279">
    <property type="entry name" value="Metallo-B-lactamas"/>
</dbReference>
<dbReference type="FunFam" id="3.40.50.10890:FF:000001">
    <property type="entry name" value="Cleavage and polyadenylation specificity factor subunit 3"/>
    <property type="match status" value="1"/>
</dbReference>
<dbReference type="GO" id="GO:0003723">
    <property type="term" value="F:RNA binding"/>
    <property type="evidence" value="ECO:0007669"/>
    <property type="project" value="TreeGrafter"/>
</dbReference>
<dbReference type="PANTHER" id="PTHR11203">
    <property type="entry name" value="CLEAVAGE AND POLYADENYLATION SPECIFICITY FACTOR FAMILY MEMBER"/>
    <property type="match status" value="1"/>
</dbReference>
<dbReference type="SUPFAM" id="SSF56281">
    <property type="entry name" value="Metallo-hydrolase/oxidoreductase"/>
    <property type="match status" value="1"/>
</dbReference>
<accession>L2GXT6</accession>
<dbReference type="InterPro" id="IPR011108">
    <property type="entry name" value="RMMBL"/>
</dbReference>
<dbReference type="GO" id="GO:0004534">
    <property type="term" value="F:5'-3' RNA exonuclease activity"/>
    <property type="evidence" value="ECO:0007669"/>
    <property type="project" value="TreeGrafter"/>
</dbReference>
<dbReference type="GO" id="GO:0006369">
    <property type="term" value="P:termination of RNA polymerase II transcription"/>
    <property type="evidence" value="ECO:0007669"/>
    <property type="project" value="EnsemblFungi"/>
</dbReference>
<reference evidence="13" key="1">
    <citation type="submission" date="2011-03" db="EMBL/GenBank/DDBJ databases">
        <title>The genome sequence of Vavraia culicis strain floridensis.</title>
        <authorList>
            <consortium name="The Broad Institute Genome Sequencing Platform"/>
            <person name="Cuomo C."/>
            <person name="Becnel J."/>
            <person name="Sanscrainte N."/>
            <person name="Young S.K."/>
            <person name="Zeng Q."/>
            <person name="Gargeya S."/>
            <person name="Fitzgerald M."/>
            <person name="Haas B."/>
            <person name="Abouelleil A."/>
            <person name="Alvarado L."/>
            <person name="Arachchi H.M."/>
            <person name="Berlin A."/>
            <person name="Chapman S.B."/>
            <person name="Gearin G."/>
            <person name="Goldberg J."/>
            <person name="Griggs A."/>
            <person name="Gujja S."/>
            <person name="Hansen M."/>
            <person name="Heiman D."/>
            <person name="Howarth C."/>
            <person name="Larimer J."/>
            <person name="Lui A."/>
            <person name="MacDonald P.J.P."/>
            <person name="McCowen C."/>
            <person name="Montmayeur A."/>
            <person name="Murphy C."/>
            <person name="Neiman D."/>
            <person name="Pearson M."/>
            <person name="Priest M."/>
            <person name="Roberts A."/>
            <person name="Saif S."/>
            <person name="Shea T."/>
            <person name="Sisk P."/>
            <person name="Stolte C."/>
            <person name="Sykes S."/>
            <person name="Wortman J."/>
            <person name="Nusbaum C."/>
            <person name="Birren B."/>
        </authorList>
    </citation>
    <scope>NUCLEOTIDE SEQUENCE [LARGE SCALE GENOMIC DNA]</scope>
    <source>
        <strain evidence="13">floridensis</strain>
    </source>
</reference>
<dbReference type="OrthoDB" id="10249535at2759"/>
<sequence length="669" mass="75784">MILTENLTIMPLGAGNEVGRSCIHITYKSLSILLDCGVHPAYTGTSSLPFLDLINLSTVDAVFITHFHLDHAGALPYLTEKTNFAGKVFMTHPTKAILRWLLNDYIRIINANTEIDFYSEKDLNNCYDKIIAIDYNQTVVVKDFKVSALNAGHVLGAAMFMIENDRVKILYTGDYSTEEDRHLKGADTAWISKYGNMDEKEHSNDETVHHLDVLICESTYGVQCHLPREERERRFTQVVNDIVTRGGKCLLPVFALGRAQELLLILEDYWDRNPHLHNIPIYYASALANRCLSIYQAYTHMMNLKIKKDAFNFKHIRNLKSVDNHLIKNACVVMASPGMLQSGLSRELFESWCEDANNGTVIPGYCVQGTLAKEIMTEPKEIVAMNGHRLRLNMRVEYISFSAHVDYVQNTSFIEKCTPRLVMLVHGEVNEMMRLKAALEKKHSVLALKNGEQHEIKIRKESVAVGKNLVEGDIEGVVVNELSGIRVYRRDEMSCDLYQEVMVRDRTGEPDTRTGNSTGNNGSEMSVSQVTIKNAFNATPSLIKQHLLNFFPFIRGSNNSLSIQDIKLIIEDEIVLIYRSTYVNDLLACTIIRLIERMVTKESVKISKISKKSAIVKVLKNYYEVIENEDDVEISDEGRRVVISEKGIRGTESLIAEVRKIIKKVVSIL</sequence>
<evidence type="ECO:0000256" key="4">
    <source>
        <dbReference type="ARBA" id="ARBA00022722"/>
    </source>
</evidence>
<evidence type="ECO:0000256" key="1">
    <source>
        <dbReference type="ARBA" id="ARBA00004123"/>
    </source>
</evidence>
<evidence type="ECO:0000256" key="2">
    <source>
        <dbReference type="ARBA" id="ARBA00018311"/>
    </source>
</evidence>
<protein>
    <recommendedName>
        <fullName evidence="2">Endoribonuclease YSH1</fullName>
    </recommendedName>
    <alternativeName>
        <fullName evidence="8">Endoribonuclease ysh1</fullName>
    </alternativeName>
    <alternativeName>
        <fullName evidence="7 9">mRNA 3'-end-processing protein YSH1</fullName>
    </alternativeName>
</protein>
<dbReference type="PANTHER" id="PTHR11203:SF11">
    <property type="entry name" value="CLEAVAGE AND POLYADENYLATION SPECIFICITY FACTOR SUBUNIT 3"/>
    <property type="match status" value="1"/>
</dbReference>
<dbReference type="VEuPathDB" id="MicrosporidiaDB:VCUG_00420"/>
<dbReference type="OMA" id="SWCEDAN"/>
<dbReference type="Gene3D" id="3.40.50.10890">
    <property type="match status" value="1"/>
</dbReference>
<dbReference type="SMART" id="SM01027">
    <property type="entry name" value="Beta-Casp"/>
    <property type="match status" value="1"/>
</dbReference>
<dbReference type="Pfam" id="PF07521">
    <property type="entry name" value="RMMBL"/>
    <property type="match status" value="1"/>
</dbReference>
<keyword evidence="4" id="KW-0540">Nuclease</keyword>
<dbReference type="EMBL" id="GL877407">
    <property type="protein sequence ID" value="ELA48182.1"/>
    <property type="molecule type" value="Genomic_DNA"/>
</dbReference>
<keyword evidence="6" id="KW-0539">Nucleus</keyword>
<feature type="domain" description="Metallo-beta-lactamase" evidence="10">
    <location>
        <begin position="19"/>
        <end position="219"/>
    </location>
</feature>
<dbReference type="Pfam" id="PF10996">
    <property type="entry name" value="Beta-Casp"/>
    <property type="match status" value="1"/>
</dbReference>
<proteinExistence type="predicted"/>
<dbReference type="AlphaFoldDB" id="L2GXT6"/>
<dbReference type="GO" id="GO:0006398">
    <property type="term" value="P:mRNA 3'-end processing by stem-loop binding and cleavage"/>
    <property type="evidence" value="ECO:0007669"/>
    <property type="project" value="TreeGrafter"/>
</dbReference>
<keyword evidence="5" id="KW-0378">Hydrolase</keyword>
<dbReference type="FunCoup" id="L2GXT6">
    <property type="interactions" value="241"/>
</dbReference>
<dbReference type="GO" id="GO:0034247">
    <property type="term" value="P:snoRNA splicing"/>
    <property type="evidence" value="ECO:0007669"/>
    <property type="project" value="EnsemblFungi"/>
</dbReference>
<evidence type="ECO:0000313" key="13">
    <source>
        <dbReference type="Proteomes" id="UP000011081"/>
    </source>
</evidence>
<dbReference type="InterPro" id="IPR022712">
    <property type="entry name" value="Beta_Casp"/>
</dbReference>
<keyword evidence="3" id="KW-0507">mRNA processing</keyword>
<evidence type="ECO:0000313" key="12">
    <source>
        <dbReference type="EMBL" id="ELA48182.1"/>
    </source>
</evidence>
<dbReference type="Pfam" id="PF16661">
    <property type="entry name" value="Lactamase_B_6"/>
    <property type="match status" value="1"/>
</dbReference>
<dbReference type="HOGENOM" id="CLU_009673_2_3_1"/>
<evidence type="ECO:0000259" key="11">
    <source>
        <dbReference type="SMART" id="SM01027"/>
    </source>
</evidence>
<feature type="domain" description="Beta-Casp" evidence="11">
    <location>
        <begin position="259"/>
        <end position="375"/>
    </location>
</feature>
<dbReference type="Gene3D" id="3.60.15.10">
    <property type="entry name" value="Ribonuclease Z/Hydroxyacylglutathione hydrolase-like"/>
    <property type="match status" value="1"/>
</dbReference>
<dbReference type="GO" id="GO:0005847">
    <property type="term" value="C:mRNA cleavage and polyadenylation specificity factor complex"/>
    <property type="evidence" value="ECO:0007669"/>
    <property type="project" value="EnsemblFungi"/>
</dbReference>
<comment type="subcellular location">
    <subcellularLocation>
        <location evidence="1">Nucleus</location>
    </subcellularLocation>
</comment>
<evidence type="ECO:0000256" key="9">
    <source>
        <dbReference type="ARBA" id="ARBA00075008"/>
    </source>
</evidence>
<dbReference type="InterPro" id="IPR050698">
    <property type="entry name" value="MBL"/>
</dbReference>
<evidence type="ECO:0000256" key="6">
    <source>
        <dbReference type="ARBA" id="ARBA00023242"/>
    </source>
</evidence>
<keyword evidence="13" id="KW-1185">Reference proteome</keyword>
<dbReference type="GeneID" id="19878307"/>
<dbReference type="CDD" id="cd16292">
    <property type="entry name" value="CPSF3-like_MBL-fold"/>
    <property type="match status" value="1"/>
</dbReference>
<dbReference type="InParanoid" id="L2GXT6"/>
<evidence type="ECO:0000256" key="7">
    <source>
        <dbReference type="ARBA" id="ARBA00032592"/>
    </source>
</evidence>
<name>L2GXT6_VAVCU</name>
<dbReference type="GO" id="GO:0031126">
    <property type="term" value="P:sno(s)RNA 3'-end processing"/>
    <property type="evidence" value="ECO:0007669"/>
    <property type="project" value="EnsemblFungi"/>
</dbReference>
<dbReference type="GO" id="GO:0004521">
    <property type="term" value="F:RNA endonuclease activity"/>
    <property type="evidence" value="ECO:0007669"/>
    <property type="project" value="EnsemblFungi"/>
</dbReference>
<organism evidence="12 13">
    <name type="scientific">Vavraia culicis (isolate floridensis)</name>
    <name type="common">Microsporidian parasite</name>
    <dbReference type="NCBI Taxonomy" id="948595"/>
    <lineage>
        <taxon>Eukaryota</taxon>
        <taxon>Fungi</taxon>
        <taxon>Fungi incertae sedis</taxon>
        <taxon>Microsporidia</taxon>
        <taxon>Pleistophoridae</taxon>
        <taxon>Vavraia</taxon>
    </lineage>
</organism>
<dbReference type="RefSeq" id="XP_008073438.1">
    <property type="nucleotide sequence ID" value="XM_008075247.1"/>
</dbReference>
<evidence type="ECO:0000259" key="10">
    <source>
        <dbReference type="SMART" id="SM00849"/>
    </source>
</evidence>
<dbReference type="Proteomes" id="UP000011081">
    <property type="component" value="Unassembled WGS sequence"/>
</dbReference>
<dbReference type="STRING" id="948595.L2GXT6"/>
<dbReference type="InterPro" id="IPR036866">
    <property type="entry name" value="RibonucZ/Hydroxyglut_hydro"/>
</dbReference>
<gene>
    <name evidence="12" type="ORF">VCUG_00420</name>
</gene>